<dbReference type="InterPro" id="IPR007274">
    <property type="entry name" value="Cop_transporter"/>
</dbReference>
<dbReference type="HOGENOM" id="CLU_079690_2_3_1"/>
<dbReference type="FunCoup" id="I2GZQ4">
    <property type="interactions" value="577"/>
</dbReference>
<organism evidence="5 6">
    <name type="scientific">Henningerozyma blattae (strain ATCC 34711 / CBS 6284 / DSM 70876 / NBRC 10599 / NRRL Y-10934 / UCD 77-7)</name>
    <name type="common">Yeast</name>
    <name type="synonym">Tetrapisispora blattae</name>
    <dbReference type="NCBI Taxonomy" id="1071380"/>
    <lineage>
        <taxon>Eukaryota</taxon>
        <taxon>Fungi</taxon>
        <taxon>Dikarya</taxon>
        <taxon>Ascomycota</taxon>
        <taxon>Saccharomycotina</taxon>
        <taxon>Saccharomycetes</taxon>
        <taxon>Saccharomycetales</taxon>
        <taxon>Saccharomycetaceae</taxon>
        <taxon>Henningerozyma</taxon>
    </lineage>
</organism>
<keyword evidence="4" id="KW-0187">Copper transport</keyword>
<feature type="transmembrane region" description="Helical" evidence="4">
    <location>
        <begin position="35"/>
        <end position="55"/>
    </location>
</feature>
<keyword evidence="3 4" id="KW-0472">Membrane</keyword>
<dbReference type="Pfam" id="PF04145">
    <property type="entry name" value="Ctr"/>
    <property type="match status" value="1"/>
</dbReference>
<keyword evidence="4" id="KW-0186">Copper</keyword>
<dbReference type="STRING" id="1071380.I2GZQ4"/>
<sequence length="151" mass="17616">MSHNHNSTTCEMNSVITFKYENTCVLIQQWQITSLWQLLISSVFICFLGYFYEYLRYRITIFKDSVKEVGELLLPGINSEVPNFLTHTRISKKNKFKLSLLYGLEVLISLLLMLIFMTYNFWLMCSVVLGAILGNYQFQAGSKDYVKPICH</sequence>
<dbReference type="OMA" id="YWLCLAV"/>
<dbReference type="KEGG" id="tbl:TBLA_0B07900"/>
<dbReference type="InParanoid" id="I2GZQ4"/>
<evidence type="ECO:0000256" key="1">
    <source>
        <dbReference type="ARBA" id="ARBA00022692"/>
    </source>
</evidence>
<gene>
    <name evidence="5" type="primary">TBLA0B07900</name>
    <name evidence="5" type="ORF">TBLA_0B07900</name>
</gene>
<dbReference type="EMBL" id="HE806317">
    <property type="protein sequence ID" value="CCH59606.1"/>
    <property type="molecule type" value="Genomic_DNA"/>
</dbReference>
<feature type="transmembrane region" description="Helical" evidence="4">
    <location>
        <begin position="98"/>
        <end position="115"/>
    </location>
</feature>
<evidence type="ECO:0000313" key="6">
    <source>
        <dbReference type="Proteomes" id="UP000002866"/>
    </source>
</evidence>
<keyword evidence="4" id="KW-0813">Transport</keyword>
<comment type="similarity">
    <text evidence="4">Belongs to the copper transporter (Ctr) (TC 1.A.56) family. SLC31A subfamily.</text>
</comment>
<dbReference type="AlphaFoldDB" id="I2GZQ4"/>
<keyword evidence="2 4" id="KW-1133">Transmembrane helix</keyword>
<evidence type="ECO:0000313" key="5">
    <source>
        <dbReference type="EMBL" id="CCH59606.1"/>
    </source>
</evidence>
<dbReference type="PANTHER" id="PTHR12483:SF115">
    <property type="entry name" value="COPPER TRANSPORT PROTEIN"/>
    <property type="match status" value="1"/>
</dbReference>
<proteinExistence type="inferred from homology"/>
<dbReference type="GO" id="GO:0005375">
    <property type="term" value="F:copper ion transmembrane transporter activity"/>
    <property type="evidence" value="ECO:0007669"/>
    <property type="project" value="UniProtKB-UniRule"/>
</dbReference>
<protein>
    <recommendedName>
        <fullName evidence="4">Copper transport protein</fullName>
    </recommendedName>
</protein>
<dbReference type="PANTHER" id="PTHR12483">
    <property type="entry name" value="SOLUTE CARRIER FAMILY 31 COPPER TRANSPORTERS"/>
    <property type="match status" value="1"/>
</dbReference>
<accession>I2GZQ4</accession>
<keyword evidence="1 4" id="KW-0812">Transmembrane</keyword>
<evidence type="ECO:0000256" key="2">
    <source>
        <dbReference type="ARBA" id="ARBA00022989"/>
    </source>
</evidence>
<dbReference type="Proteomes" id="UP000002866">
    <property type="component" value="Chromosome 2"/>
</dbReference>
<dbReference type="GO" id="GO:0000329">
    <property type="term" value="C:fungal-type vacuole membrane"/>
    <property type="evidence" value="ECO:0007669"/>
    <property type="project" value="TreeGrafter"/>
</dbReference>
<dbReference type="OrthoDB" id="161814at2759"/>
<keyword evidence="6" id="KW-1185">Reference proteome</keyword>
<comment type="subcellular location">
    <subcellularLocation>
        <location evidence="4">Membrane</location>
        <topology evidence="4">Multi-pass membrane protein</topology>
    </subcellularLocation>
</comment>
<reference evidence="5 6" key="1">
    <citation type="journal article" date="2011" name="Proc. Natl. Acad. Sci. U.S.A.">
        <title>Evolutionary erosion of yeast sex chromosomes by mating-type switching accidents.</title>
        <authorList>
            <person name="Gordon J.L."/>
            <person name="Armisen D."/>
            <person name="Proux-Wera E."/>
            <person name="Oheigeartaigh S.S."/>
            <person name="Byrne K.P."/>
            <person name="Wolfe K.H."/>
        </authorList>
    </citation>
    <scope>NUCLEOTIDE SEQUENCE [LARGE SCALE GENOMIC DNA]</scope>
    <source>
        <strain evidence="6">ATCC 34711 / CBS 6284 / DSM 70876 / NBRC 10599 / NRRL Y-10934 / UCD 77-7</strain>
    </source>
</reference>
<dbReference type="RefSeq" id="XP_004179125.1">
    <property type="nucleotide sequence ID" value="XM_004179077.1"/>
</dbReference>
<dbReference type="eggNOG" id="KOG3386">
    <property type="taxonomic scope" value="Eukaryota"/>
</dbReference>
<keyword evidence="4" id="KW-0406">Ion transport</keyword>
<evidence type="ECO:0000256" key="4">
    <source>
        <dbReference type="RuleBase" id="RU367022"/>
    </source>
</evidence>
<name>I2GZQ4_HENB6</name>
<evidence type="ECO:0000256" key="3">
    <source>
        <dbReference type="ARBA" id="ARBA00023136"/>
    </source>
</evidence>
<dbReference type="GeneID" id="14493986"/>